<proteinExistence type="predicted"/>
<dbReference type="GeneID" id="22916167"/>
<dbReference type="EMBL" id="AFNH02001401">
    <property type="protein sequence ID" value="EZG43146.1"/>
    <property type="molecule type" value="Genomic_DNA"/>
</dbReference>
<dbReference type="Proteomes" id="UP000019763">
    <property type="component" value="Unassembled WGS sequence"/>
</dbReference>
<protein>
    <submittedName>
        <fullName evidence="1">Uncharacterized protein</fullName>
    </submittedName>
</protein>
<dbReference type="Gene3D" id="1.25.40.180">
    <property type="match status" value="1"/>
</dbReference>
<dbReference type="RefSeq" id="XP_011133595.1">
    <property type="nucleotide sequence ID" value="XM_011135293.1"/>
</dbReference>
<dbReference type="VEuPathDB" id="CryptoDB:GNI_184950"/>
<dbReference type="SUPFAM" id="SSF48371">
    <property type="entry name" value="ARM repeat"/>
    <property type="match status" value="1"/>
</dbReference>
<evidence type="ECO:0000313" key="1">
    <source>
        <dbReference type="EMBL" id="EZG43146.1"/>
    </source>
</evidence>
<accession>A0A023AWM9</accession>
<reference evidence="1" key="1">
    <citation type="submission" date="2013-12" db="EMBL/GenBank/DDBJ databases">
        <authorList>
            <person name="Omoto C.K."/>
            <person name="Sibley D."/>
            <person name="Venepally P."/>
            <person name="Hadjithomas M."/>
            <person name="Karamycheva S."/>
            <person name="Brunk B."/>
            <person name="Roos D."/>
            <person name="Caler E."/>
            <person name="Lorenzi H."/>
        </authorList>
    </citation>
    <scope>NUCLEOTIDE SEQUENCE</scope>
</reference>
<comment type="caution">
    <text evidence="1">The sequence shown here is derived from an EMBL/GenBank/DDBJ whole genome shotgun (WGS) entry which is preliminary data.</text>
</comment>
<dbReference type="InterPro" id="IPR016024">
    <property type="entry name" value="ARM-type_fold"/>
</dbReference>
<sequence length="73" mass="8548">MERRKEEWGMIIALIEALVDTREIEVESVNKALQEIQDRIIDIRLDNPFVDQALAEFFYPQLSLIAKVDNRST</sequence>
<keyword evidence="2" id="KW-1185">Reference proteome</keyword>
<gene>
    <name evidence="1" type="ORF">GNI_184950</name>
</gene>
<organism evidence="1 2">
    <name type="scientific">Gregarina niphandrodes</name>
    <name type="common">Septate eugregarine</name>
    <dbReference type="NCBI Taxonomy" id="110365"/>
    <lineage>
        <taxon>Eukaryota</taxon>
        <taxon>Sar</taxon>
        <taxon>Alveolata</taxon>
        <taxon>Apicomplexa</taxon>
        <taxon>Conoidasida</taxon>
        <taxon>Gregarinasina</taxon>
        <taxon>Eugregarinorida</taxon>
        <taxon>Gregarinidae</taxon>
        <taxon>Gregarina</taxon>
    </lineage>
</organism>
<name>A0A023AWM9_GRENI</name>
<evidence type="ECO:0000313" key="2">
    <source>
        <dbReference type="Proteomes" id="UP000019763"/>
    </source>
</evidence>
<dbReference type="AlphaFoldDB" id="A0A023AWM9"/>